<dbReference type="EMBL" id="MQAD01000022">
    <property type="protein sequence ID" value="OOE01312.1"/>
    <property type="molecule type" value="Genomic_DNA"/>
</dbReference>
<comment type="caution">
    <text evidence="1">The sequence shown here is derived from an EMBL/GenBank/DDBJ whole genome shotgun (WGS) entry which is preliminary data.</text>
</comment>
<evidence type="ECO:0000313" key="2">
    <source>
        <dbReference type="Proteomes" id="UP000188458"/>
    </source>
</evidence>
<protein>
    <submittedName>
        <fullName evidence="1">Uncharacterized protein</fullName>
    </submittedName>
</protein>
<feature type="non-terminal residue" evidence="1">
    <location>
        <position position="1"/>
    </location>
</feature>
<dbReference type="AlphaFoldDB" id="A0A1V3FI51"/>
<name>A0A1V3FI51_9BACL</name>
<dbReference type="Proteomes" id="UP000188458">
    <property type="component" value="Unassembled WGS sequence"/>
</dbReference>
<proteinExistence type="predicted"/>
<organism evidence="1 2">
    <name type="scientific">Anoxybacillus kestanbolensis</name>
    <dbReference type="NCBI Taxonomy" id="227476"/>
    <lineage>
        <taxon>Bacteria</taxon>
        <taxon>Bacillati</taxon>
        <taxon>Bacillota</taxon>
        <taxon>Bacilli</taxon>
        <taxon>Bacillales</taxon>
        <taxon>Anoxybacillaceae</taxon>
        <taxon>Anoxybacillus</taxon>
    </lineage>
</organism>
<reference evidence="2" key="1">
    <citation type="submission" date="2016-11" db="EMBL/GenBank/DDBJ databases">
        <title>Draft genome sequence of Anoxybacillus sp. strain 103 isolated from the Qarvajar hot spring in Nagorno-Karabach.</title>
        <authorList>
            <person name="Hovhannisyan P."/>
            <person name="Panosyan H."/>
            <person name="Birkeland N.-K."/>
        </authorList>
    </citation>
    <scope>NUCLEOTIDE SEQUENCE [LARGE SCALE GENOMIC DNA]</scope>
    <source>
        <strain evidence="2">103</strain>
    </source>
</reference>
<keyword evidence="2" id="KW-1185">Reference proteome</keyword>
<accession>A0A1V3FI51</accession>
<gene>
    <name evidence="1" type="ORF">BO219_11520</name>
</gene>
<sequence>SLFSSVHQGKQISKWNKMVVKQLSYNHFVNSLKGCPWRTSFYSCNNRSILYNIFAASARVALSFGSKTL</sequence>
<evidence type="ECO:0000313" key="1">
    <source>
        <dbReference type="EMBL" id="OOE01312.1"/>
    </source>
</evidence>